<sequence length="189" mass="21292">MVYLDEEKSGVVEVDEIEDGGFDDSAQLAKFYCLTETVLDKIVSTDRKVAFPVDILREQAAVVNHFQTPAFILGRSGTGKTICLVYKLVGRYLSSKENTEPLKQLLLTKSEILAERLRDNTDDLIDTHKIVGESETPREPGGHADFDENTRKQFLSVTDEDFPLVCTFGYLFRLIENSIRFVAPSLSCY</sequence>
<proteinExistence type="predicted"/>
<dbReference type="InterPro" id="IPR039904">
    <property type="entry name" value="TRANK1"/>
</dbReference>
<dbReference type="EMBL" id="ML120372">
    <property type="protein sequence ID" value="RPB01671.1"/>
    <property type="molecule type" value="Genomic_DNA"/>
</dbReference>
<dbReference type="Gene3D" id="3.40.50.300">
    <property type="entry name" value="P-loop containing nucleotide triphosphate hydrolases"/>
    <property type="match status" value="1"/>
</dbReference>
<dbReference type="PANTHER" id="PTHR21529">
    <property type="entry name" value="MAMMARY TURMOR VIRUS RECEPTOR HOMOLOG 1, 2 MTVR1, 2"/>
    <property type="match status" value="1"/>
</dbReference>
<dbReference type="SUPFAM" id="SSF52540">
    <property type="entry name" value="P-loop containing nucleoside triphosphate hydrolases"/>
    <property type="match status" value="1"/>
</dbReference>
<accession>A0A3N4JZV4</accession>
<protein>
    <submittedName>
        <fullName evidence="1">Uncharacterized protein</fullName>
    </submittedName>
</protein>
<gene>
    <name evidence="1" type="ORF">L873DRAFT_646035</name>
</gene>
<dbReference type="Proteomes" id="UP000276215">
    <property type="component" value="Unassembled WGS sequence"/>
</dbReference>
<dbReference type="InterPro" id="IPR027417">
    <property type="entry name" value="P-loop_NTPase"/>
</dbReference>
<dbReference type="AlphaFoldDB" id="A0A3N4JZV4"/>
<dbReference type="OrthoDB" id="3156807at2759"/>
<keyword evidence="2" id="KW-1185">Reference proteome</keyword>
<name>A0A3N4JZV4_9PEZI</name>
<reference evidence="1 2" key="1">
    <citation type="journal article" date="2018" name="Nat. Ecol. Evol.">
        <title>Pezizomycetes genomes reveal the molecular basis of ectomycorrhizal truffle lifestyle.</title>
        <authorList>
            <person name="Murat C."/>
            <person name="Payen T."/>
            <person name="Noel B."/>
            <person name="Kuo A."/>
            <person name="Morin E."/>
            <person name="Chen J."/>
            <person name="Kohler A."/>
            <person name="Krizsan K."/>
            <person name="Balestrini R."/>
            <person name="Da Silva C."/>
            <person name="Montanini B."/>
            <person name="Hainaut M."/>
            <person name="Levati E."/>
            <person name="Barry K.W."/>
            <person name="Belfiori B."/>
            <person name="Cichocki N."/>
            <person name="Clum A."/>
            <person name="Dockter R.B."/>
            <person name="Fauchery L."/>
            <person name="Guy J."/>
            <person name="Iotti M."/>
            <person name="Le Tacon F."/>
            <person name="Lindquist E.A."/>
            <person name="Lipzen A."/>
            <person name="Malagnac F."/>
            <person name="Mello A."/>
            <person name="Molinier V."/>
            <person name="Miyauchi S."/>
            <person name="Poulain J."/>
            <person name="Riccioni C."/>
            <person name="Rubini A."/>
            <person name="Sitrit Y."/>
            <person name="Splivallo R."/>
            <person name="Traeger S."/>
            <person name="Wang M."/>
            <person name="Zifcakova L."/>
            <person name="Wipf D."/>
            <person name="Zambonelli A."/>
            <person name="Paolocci F."/>
            <person name="Nowrousian M."/>
            <person name="Ottonello S."/>
            <person name="Baldrian P."/>
            <person name="Spatafora J.W."/>
            <person name="Henrissat B."/>
            <person name="Nagy L.G."/>
            <person name="Aury J.M."/>
            <person name="Wincker P."/>
            <person name="Grigoriev I.V."/>
            <person name="Bonfante P."/>
            <person name="Martin F.M."/>
        </authorList>
    </citation>
    <scope>NUCLEOTIDE SEQUENCE [LARGE SCALE GENOMIC DNA]</scope>
    <source>
        <strain evidence="1 2">120613-1</strain>
    </source>
</reference>
<dbReference type="STRING" id="1336337.A0A3N4JZV4"/>
<evidence type="ECO:0000313" key="1">
    <source>
        <dbReference type="EMBL" id="RPB01671.1"/>
    </source>
</evidence>
<dbReference type="PANTHER" id="PTHR21529:SF4">
    <property type="entry name" value="TPR AND ANKYRIN REPEAT-CONTAINING PROTEIN 1"/>
    <property type="match status" value="1"/>
</dbReference>
<evidence type="ECO:0000313" key="2">
    <source>
        <dbReference type="Proteomes" id="UP000276215"/>
    </source>
</evidence>
<organism evidence="1 2">
    <name type="scientific">Choiromyces venosus 120613-1</name>
    <dbReference type="NCBI Taxonomy" id="1336337"/>
    <lineage>
        <taxon>Eukaryota</taxon>
        <taxon>Fungi</taxon>
        <taxon>Dikarya</taxon>
        <taxon>Ascomycota</taxon>
        <taxon>Pezizomycotina</taxon>
        <taxon>Pezizomycetes</taxon>
        <taxon>Pezizales</taxon>
        <taxon>Tuberaceae</taxon>
        <taxon>Choiromyces</taxon>
    </lineage>
</organism>